<dbReference type="OrthoDB" id="2351076at2"/>
<evidence type="ECO:0008006" key="3">
    <source>
        <dbReference type="Google" id="ProtNLM"/>
    </source>
</evidence>
<dbReference type="EMBL" id="VDUW01000001">
    <property type="protein sequence ID" value="TXL67665.1"/>
    <property type="molecule type" value="Genomic_DNA"/>
</dbReference>
<dbReference type="AlphaFoldDB" id="A0A5C8P240"/>
<sequence>MSIYHLSNQSVYSIGQLDFKKKLKAGQIIQGKILELFPNQKARIQLGNKQLIAQIEAPLVSGETYYLKVENMEELLHLKVIGMAENKQGKEGLTKLLHQLKLPITQELLQITQLLLSEKISFHPQDLKTAYSLIHKTENKELGKQIIKNMLLMEYPIKSSVFKALMAKEVINFPTISSAVLKQIQLQEKRSLLQEKLIMQLRTLIEKIPSGKEMLLREIFSDIRDNNSRMFHLLKIAGNIDLNTNYAVWKSKWEQLFGKVKQDSNILDVTKWNHTNLPFPLKEKTFFTVVEQMVHSKKKIQYIVNKILQNKPKLTRENQVHIQQMIEKMPPLFQKQLRTMIQMLNNHDELFRTLETFQREETYHYLINLTNLYKKNRHFLSLPMKDQFLLHAKDSIDLIGLNHEQLVTKMEANKDSVKAIILKLMNEHQGIDKQTHQQLVHVINGLQLHSIQESQQMLQVYLQMPGKKLGLTKPIDITFAGKKGKNGALDGDYCRIIFYLNLAYLNKTVIDMHVQKRTVTLTVYNDLAPLLKEKTGPLELMLKKGLKDIDYQLITITYRTLANKQNQNIVSKIDNKTYSYEGIDFRI</sequence>
<evidence type="ECO:0000313" key="1">
    <source>
        <dbReference type="EMBL" id="TXL67665.1"/>
    </source>
</evidence>
<name>A0A5C8P240_9BACI</name>
<evidence type="ECO:0000313" key="2">
    <source>
        <dbReference type="Proteomes" id="UP000321574"/>
    </source>
</evidence>
<comment type="caution">
    <text evidence="1">The sequence shown here is derived from an EMBL/GenBank/DDBJ whole genome shotgun (WGS) entry which is preliminary data.</text>
</comment>
<dbReference type="Proteomes" id="UP000321574">
    <property type="component" value="Unassembled WGS sequence"/>
</dbReference>
<organism evidence="1 2">
    <name type="scientific">Cerasibacillus terrae</name>
    <dbReference type="NCBI Taxonomy" id="2498845"/>
    <lineage>
        <taxon>Bacteria</taxon>
        <taxon>Bacillati</taxon>
        <taxon>Bacillota</taxon>
        <taxon>Bacilli</taxon>
        <taxon>Bacillales</taxon>
        <taxon>Bacillaceae</taxon>
        <taxon>Cerasibacillus</taxon>
    </lineage>
</organism>
<protein>
    <recommendedName>
        <fullName evidence="3">Flagellar hook-length control protein FliK</fullName>
    </recommendedName>
</protein>
<reference evidence="1 2" key="1">
    <citation type="submission" date="2019-06" db="EMBL/GenBank/DDBJ databases">
        <title>Cerasibacillus sp. nov., isolated from maize field.</title>
        <authorList>
            <person name="Lin S.-Y."/>
            <person name="Tsai C.-F."/>
            <person name="Young C.-C."/>
        </authorList>
    </citation>
    <scope>NUCLEOTIDE SEQUENCE [LARGE SCALE GENOMIC DNA]</scope>
    <source>
        <strain evidence="1 2">CC-CFT480</strain>
    </source>
</reference>
<proteinExistence type="predicted"/>
<accession>A0A5C8P240</accession>
<dbReference type="RefSeq" id="WP_147665297.1">
    <property type="nucleotide sequence ID" value="NZ_VDUW01000001.1"/>
</dbReference>
<gene>
    <name evidence="1" type="ORF">FHP05_01220</name>
</gene>
<keyword evidence="2" id="KW-1185">Reference proteome</keyword>